<evidence type="ECO:0000313" key="7">
    <source>
        <dbReference type="EMBL" id="TMX04966.1"/>
    </source>
</evidence>
<dbReference type="GO" id="GO:0000981">
    <property type="term" value="F:DNA-binding transcription factor activity, RNA polymerase II-specific"/>
    <property type="evidence" value="ECO:0007669"/>
    <property type="project" value="TreeGrafter"/>
</dbReference>
<keyword evidence="5" id="KW-0539">Nucleus</keyword>
<dbReference type="PANTHER" id="PTHR11945">
    <property type="entry name" value="MADS BOX PROTEIN"/>
    <property type="match status" value="1"/>
</dbReference>
<dbReference type="PANTHER" id="PTHR11945:SF769">
    <property type="entry name" value="AGAMOUS-LIKE MADS-BOX PROTEIN AGL62"/>
    <property type="match status" value="1"/>
</dbReference>
<comment type="caution">
    <text evidence="7">The sequence shown here is derived from an EMBL/GenBank/DDBJ whole genome shotgun (WGS) entry which is preliminary data.</text>
</comment>
<gene>
    <name evidence="7" type="ORF">EJD97_003751</name>
</gene>
<evidence type="ECO:0000256" key="4">
    <source>
        <dbReference type="ARBA" id="ARBA00023163"/>
    </source>
</evidence>
<name>A0A6N2CED4_SOLCI</name>
<dbReference type="InterPro" id="IPR036879">
    <property type="entry name" value="TF_MADSbox_sf"/>
</dbReference>
<dbReference type="InterPro" id="IPR002100">
    <property type="entry name" value="TF_MADSbox"/>
</dbReference>
<evidence type="ECO:0000256" key="5">
    <source>
        <dbReference type="ARBA" id="ARBA00023242"/>
    </source>
</evidence>
<dbReference type="PRINTS" id="PR00404">
    <property type="entry name" value="MADSDOMAIN"/>
</dbReference>
<dbReference type="Pfam" id="PF00319">
    <property type="entry name" value="SRF-TF"/>
    <property type="match status" value="1"/>
</dbReference>
<dbReference type="PROSITE" id="PS50066">
    <property type="entry name" value="MADS_BOX_2"/>
    <property type="match status" value="1"/>
</dbReference>
<dbReference type="AlphaFoldDB" id="A0A6N2CED4"/>
<evidence type="ECO:0000256" key="2">
    <source>
        <dbReference type="ARBA" id="ARBA00023015"/>
    </source>
</evidence>
<dbReference type="Gene3D" id="6.10.140.920">
    <property type="match status" value="1"/>
</dbReference>
<dbReference type="CDD" id="cd00265">
    <property type="entry name" value="MADS_MEF2_like"/>
    <property type="match status" value="1"/>
</dbReference>
<proteinExistence type="predicted"/>
<organism evidence="7">
    <name type="scientific">Solanum chilense</name>
    <name type="common">Tomato</name>
    <name type="synonym">Lycopersicon chilense</name>
    <dbReference type="NCBI Taxonomy" id="4083"/>
    <lineage>
        <taxon>Eukaryota</taxon>
        <taxon>Viridiplantae</taxon>
        <taxon>Streptophyta</taxon>
        <taxon>Embryophyta</taxon>
        <taxon>Tracheophyta</taxon>
        <taxon>Spermatophyta</taxon>
        <taxon>Magnoliopsida</taxon>
        <taxon>eudicotyledons</taxon>
        <taxon>Gunneridae</taxon>
        <taxon>Pentapetalae</taxon>
        <taxon>asterids</taxon>
        <taxon>lamiids</taxon>
        <taxon>Solanales</taxon>
        <taxon>Solanaceae</taxon>
        <taxon>Solanoideae</taxon>
        <taxon>Solaneae</taxon>
        <taxon>Solanum</taxon>
        <taxon>Solanum subgen. Lycopersicon</taxon>
    </lineage>
</organism>
<dbReference type="GO" id="GO:0000978">
    <property type="term" value="F:RNA polymerase II cis-regulatory region sequence-specific DNA binding"/>
    <property type="evidence" value="ECO:0007669"/>
    <property type="project" value="TreeGrafter"/>
</dbReference>
<accession>A0A6N2CED4</accession>
<comment type="subcellular location">
    <subcellularLocation>
        <location evidence="1">Nucleus</location>
    </subcellularLocation>
</comment>
<dbReference type="InterPro" id="IPR033896">
    <property type="entry name" value="MEF2-like_N"/>
</dbReference>
<sequence length="221" mass="24806">MARRVSKGRQKVEMVKMKNASNLQVTFSKRRAGLFKKASELCTLCGAEIAIVVFSPGDKVFSFGHPNVETLVDRFLGRDLPLPNNDVHNHLIVAHREAGIRELNTKLMNLEGVLNMEKKRGESLQEIRKRANGQWWESPIEELNLFQLQHLKEALENLVQKVEKVAHQQQMLNNIAFPFRTLGVALTPPNCARESSSYGLNVGAPFANRDIGSTSSIVPNH</sequence>
<feature type="domain" description="MADS-box" evidence="6">
    <location>
        <begin position="7"/>
        <end position="67"/>
    </location>
</feature>
<protein>
    <recommendedName>
        <fullName evidence="6">MADS-box domain-containing protein</fullName>
    </recommendedName>
</protein>
<dbReference type="GO" id="GO:0005634">
    <property type="term" value="C:nucleus"/>
    <property type="evidence" value="ECO:0007669"/>
    <property type="project" value="UniProtKB-SubCell"/>
</dbReference>
<keyword evidence="2" id="KW-0805">Transcription regulation</keyword>
<dbReference type="GO" id="GO:0045944">
    <property type="term" value="P:positive regulation of transcription by RNA polymerase II"/>
    <property type="evidence" value="ECO:0007669"/>
    <property type="project" value="InterPro"/>
</dbReference>
<dbReference type="EMBL" id="RXGB01000151">
    <property type="protein sequence ID" value="TMX04966.1"/>
    <property type="molecule type" value="Genomic_DNA"/>
</dbReference>
<dbReference type="SMART" id="SM00432">
    <property type="entry name" value="MADS"/>
    <property type="match status" value="1"/>
</dbReference>
<evidence type="ECO:0000256" key="3">
    <source>
        <dbReference type="ARBA" id="ARBA00023125"/>
    </source>
</evidence>
<keyword evidence="4" id="KW-0804">Transcription</keyword>
<evidence type="ECO:0000259" key="6">
    <source>
        <dbReference type="PROSITE" id="PS50066"/>
    </source>
</evidence>
<dbReference type="FunFam" id="3.40.1810.10:FF:000006">
    <property type="entry name" value="Agamous-like MADS-box protein AGL62"/>
    <property type="match status" value="1"/>
</dbReference>
<dbReference type="SUPFAM" id="SSF55455">
    <property type="entry name" value="SRF-like"/>
    <property type="match status" value="1"/>
</dbReference>
<keyword evidence="3" id="KW-0238">DNA-binding</keyword>
<dbReference type="GO" id="GO:0046983">
    <property type="term" value="F:protein dimerization activity"/>
    <property type="evidence" value="ECO:0007669"/>
    <property type="project" value="InterPro"/>
</dbReference>
<reference evidence="7" key="1">
    <citation type="submission" date="2019-05" db="EMBL/GenBank/DDBJ databases">
        <title>The de novo reference genome and transcriptome assemblies of the wild tomato species Solanum chilense.</title>
        <authorList>
            <person name="Stam R."/>
            <person name="Nosenko T."/>
            <person name="Hoerger A.C."/>
            <person name="Stephan W."/>
            <person name="Seidel M.A."/>
            <person name="Kuhn J.M.M."/>
            <person name="Haberer G."/>
            <person name="Tellier A."/>
        </authorList>
    </citation>
    <scope>NUCLEOTIDE SEQUENCE</scope>
    <source>
        <tissue evidence="7">Mature leaves</tissue>
    </source>
</reference>
<dbReference type="Gene3D" id="3.40.1810.10">
    <property type="entry name" value="Transcription factor, MADS-box"/>
    <property type="match status" value="1"/>
</dbReference>
<evidence type="ECO:0000256" key="1">
    <source>
        <dbReference type="ARBA" id="ARBA00004123"/>
    </source>
</evidence>